<evidence type="ECO:0000256" key="7">
    <source>
        <dbReference type="ARBA" id="ARBA00022723"/>
    </source>
</evidence>
<comment type="similarity">
    <text evidence="3">Belongs to the peptidase M67A family. CSN5 subfamily.</text>
</comment>
<evidence type="ECO:0000256" key="11">
    <source>
        <dbReference type="ARBA" id="ARBA00023049"/>
    </source>
</evidence>
<protein>
    <recommendedName>
        <fullName evidence="4">COP9 signalosome complex subunit 5</fullName>
    </recommendedName>
</protein>
<evidence type="ECO:0000256" key="2">
    <source>
        <dbReference type="ARBA" id="ARBA00004496"/>
    </source>
</evidence>
<organism evidence="16">
    <name type="scientific">Schistosoma curassoni</name>
    <dbReference type="NCBI Taxonomy" id="6186"/>
    <lineage>
        <taxon>Eukaryota</taxon>
        <taxon>Metazoa</taxon>
        <taxon>Spiralia</taxon>
        <taxon>Lophotrochozoa</taxon>
        <taxon>Platyhelminthes</taxon>
        <taxon>Trematoda</taxon>
        <taxon>Digenea</taxon>
        <taxon>Strigeidida</taxon>
        <taxon>Schistosomatoidea</taxon>
        <taxon>Schistosomatidae</taxon>
        <taxon>Schistosoma</taxon>
    </lineage>
</organism>
<gene>
    <name evidence="14" type="ORF">SCUD_LOCUS22789</name>
</gene>
<dbReference type="Pfam" id="PF01398">
    <property type="entry name" value="JAB"/>
    <property type="match status" value="1"/>
</dbReference>
<evidence type="ECO:0000256" key="10">
    <source>
        <dbReference type="ARBA" id="ARBA00022833"/>
    </source>
</evidence>
<keyword evidence="6" id="KW-0645">Protease</keyword>
<dbReference type="InterPro" id="IPR050242">
    <property type="entry name" value="JAMM_MPN+_peptidase_M67A"/>
</dbReference>
<dbReference type="STRING" id="6186.A0A183L621"/>
<reference evidence="16" key="1">
    <citation type="submission" date="2016-06" db="UniProtKB">
        <authorList>
            <consortium name="WormBaseParasite"/>
        </authorList>
    </citation>
    <scope>IDENTIFICATION</scope>
</reference>
<dbReference type="AlphaFoldDB" id="A0A183L621"/>
<evidence type="ECO:0000256" key="6">
    <source>
        <dbReference type="ARBA" id="ARBA00022670"/>
    </source>
</evidence>
<dbReference type="WBParaSite" id="SCUD_0002279201-mRNA-1">
    <property type="protein sequence ID" value="SCUD_0002279201-mRNA-1"/>
    <property type="gene ID" value="SCUD_0002279201"/>
</dbReference>
<evidence type="ECO:0000256" key="12">
    <source>
        <dbReference type="ARBA" id="ARBA00023242"/>
    </source>
</evidence>
<evidence type="ECO:0000259" key="13">
    <source>
        <dbReference type="PROSITE" id="PS50249"/>
    </source>
</evidence>
<reference evidence="14 15" key="2">
    <citation type="submission" date="2018-11" db="EMBL/GenBank/DDBJ databases">
        <authorList>
            <consortium name="Pathogen Informatics"/>
        </authorList>
    </citation>
    <scope>NUCLEOTIDE SEQUENCE [LARGE SCALE GENOMIC DNA]</scope>
    <source>
        <strain evidence="14">Dakar</strain>
        <strain evidence="15">Dakar, Senegal</strain>
    </source>
</reference>
<dbReference type="PROSITE" id="PS50249">
    <property type="entry name" value="MPN"/>
    <property type="match status" value="1"/>
</dbReference>
<sequence>MTTYKEVVARVGRTENVLGWYHSHPGYGCWLSGIDVSTQLTNQTYQEPFVAIVIDPIRTISSGKVNLGAFRTYPVGYRPPDDGPSEYQSIPMDKIEDFGVHCKHYYSLEVSHFKSVLDKRLLDSLWNKYWVNTLSSVSILAQPDYLAGLTKDLAEKVEHAGSSVS</sequence>
<comment type="subcellular location">
    <subcellularLocation>
        <location evidence="2">Cytoplasm</location>
    </subcellularLocation>
    <subcellularLocation>
        <location evidence="1">Nucleus</location>
    </subcellularLocation>
</comment>
<feature type="domain" description="MPN" evidence="13">
    <location>
        <begin position="1"/>
        <end position="76"/>
    </location>
</feature>
<evidence type="ECO:0000256" key="5">
    <source>
        <dbReference type="ARBA" id="ARBA00022490"/>
    </source>
</evidence>
<dbReference type="SUPFAM" id="SSF102712">
    <property type="entry name" value="JAB1/MPN domain"/>
    <property type="match status" value="1"/>
</dbReference>
<evidence type="ECO:0000256" key="1">
    <source>
        <dbReference type="ARBA" id="ARBA00004123"/>
    </source>
</evidence>
<keyword evidence="5" id="KW-0963">Cytoplasm</keyword>
<dbReference type="InterPro" id="IPR000555">
    <property type="entry name" value="JAMM/MPN+_dom"/>
</dbReference>
<dbReference type="EMBL" id="UZAK01050712">
    <property type="protein sequence ID" value="VDP80206.1"/>
    <property type="molecule type" value="Genomic_DNA"/>
</dbReference>
<evidence type="ECO:0000256" key="8">
    <source>
        <dbReference type="ARBA" id="ARBA00022790"/>
    </source>
</evidence>
<dbReference type="InterPro" id="IPR037518">
    <property type="entry name" value="MPN"/>
</dbReference>
<keyword evidence="7" id="KW-0479">Metal-binding</keyword>
<dbReference type="PANTHER" id="PTHR10410">
    <property type="entry name" value="EUKARYOTIC TRANSLATION INITIATION FACTOR 3 -RELATED"/>
    <property type="match status" value="1"/>
</dbReference>
<dbReference type="GO" id="GO:0046872">
    <property type="term" value="F:metal ion binding"/>
    <property type="evidence" value="ECO:0007669"/>
    <property type="project" value="UniProtKB-KW"/>
</dbReference>
<keyword evidence="11" id="KW-0482">Metalloprotease</keyword>
<evidence type="ECO:0000256" key="4">
    <source>
        <dbReference type="ARBA" id="ARBA00014880"/>
    </source>
</evidence>
<dbReference type="GO" id="GO:0006508">
    <property type="term" value="P:proteolysis"/>
    <property type="evidence" value="ECO:0007669"/>
    <property type="project" value="UniProtKB-KW"/>
</dbReference>
<keyword evidence="9" id="KW-0378">Hydrolase</keyword>
<dbReference type="GO" id="GO:0008237">
    <property type="term" value="F:metallopeptidase activity"/>
    <property type="evidence" value="ECO:0007669"/>
    <property type="project" value="UniProtKB-KW"/>
</dbReference>
<proteinExistence type="inferred from homology"/>
<keyword evidence="15" id="KW-1185">Reference proteome</keyword>
<dbReference type="GO" id="GO:0008180">
    <property type="term" value="C:COP9 signalosome"/>
    <property type="evidence" value="ECO:0007669"/>
    <property type="project" value="UniProtKB-KW"/>
</dbReference>
<keyword evidence="8" id="KW-0736">Signalosome</keyword>
<dbReference type="Proteomes" id="UP000279833">
    <property type="component" value="Unassembled WGS sequence"/>
</dbReference>
<evidence type="ECO:0000256" key="9">
    <source>
        <dbReference type="ARBA" id="ARBA00022801"/>
    </source>
</evidence>
<dbReference type="FunFam" id="3.40.140.10:FF:000203">
    <property type="entry name" value="COP9 signalosome complex subunit 5"/>
    <property type="match status" value="1"/>
</dbReference>
<evidence type="ECO:0000256" key="3">
    <source>
        <dbReference type="ARBA" id="ARBA00006008"/>
    </source>
</evidence>
<keyword evidence="10" id="KW-0862">Zinc</keyword>
<accession>A0A183L621</accession>
<dbReference type="Gene3D" id="3.40.140.10">
    <property type="entry name" value="Cytidine Deaminase, domain 2"/>
    <property type="match status" value="1"/>
</dbReference>
<evidence type="ECO:0000313" key="14">
    <source>
        <dbReference type="EMBL" id="VDP80206.1"/>
    </source>
</evidence>
<dbReference type="GO" id="GO:0005737">
    <property type="term" value="C:cytoplasm"/>
    <property type="evidence" value="ECO:0007669"/>
    <property type="project" value="UniProtKB-SubCell"/>
</dbReference>
<name>A0A183L621_9TREM</name>
<evidence type="ECO:0000313" key="16">
    <source>
        <dbReference type="WBParaSite" id="SCUD_0002279201-mRNA-1"/>
    </source>
</evidence>
<evidence type="ECO:0000313" key="15">
    <source>
        <dbReference type="Proteomes" id="UP000279833"/>
    </source>
</evidence>
<keyword evidence="12" id="KW-0539">Nucleus</keyword>